<keyword evidence="17" id="KW-1185">Reference proteome</keyword>
<dbReference type="Gene3D" id="3.40.50.1000">
    <property type="entry name" value="HAD superfamily/HAD-like"/>
    <property type="match status" value="1"/>
</dbReference>
<dbReference type="FunCoup" id="G7E0D0">
    <property type="interactions" value="78"/>
</dbReference>
<evidence type="ECO:0000256" key="3">
    <source>
        <dbReference type="ARBA" id="ARBA00020799"/>
    </source>
</evidence>
<reference evidence="16 17" key="2">
    <citation type="journal article" date="2012" name="Open Biol.">
        <title>Characteristics of nucleosomes and linker DNA regions on the genome of the basidiomycete Mixia osmundae revealed by mono- and dinucleosome mapping.</title>
        <authorList>
            <person name="Nishida H."/>
            <person name="Kondo S."/>
            <person name="Matsumoto T."/>
            <person name="Suzuki Y."/>
            <person name="Yoshikawa H."/>
            <person name="Taylor T.D."/>
            <person name="Sugiyama J."/>
        </authorList>
    </citation>
    <scope>NUCLEOTIDE SEQUENCE [LARGE SCALE GENOMIC DNA]</scope>
    <source>
        <strain evidence="17">CBS 9802 / IAM 14324 / JCM 22182 / KY 12970</strain>
    </source>
</reference>
<comment type="caution">
    <text evidence="16">The sequence shown here is derived from an EMBL/GenBank/DDBJ whole genome shotgun (WGS) entry which is preliminary data.</text>
</comment>
<feature type="compositionally biased region" description="Low complexity" evidence="14">
    <location>
        <begin position="127"/>
        <end position="138"/>
    </location>
</feature>
<dbReference type="Pfam" id="PF03031">
    <property type="entry name" value="NIF"/>
    <property type="match status" value="1"/>
</dbReference>
<keyword evidence="10 13" id="KW-0811">Translocation</keyword>
<dbReference type="FunFam" id="3.40.50.1000:FF:000019">
    <property type="entry name" value="Mitochondrial import inner membrane translocase subunit TIM50"/>
    <property type="match status" value="1"/>
</dbReference>
<accession>G7E0D0</accession>
<evidence type="ECO:0000256" key="5">
    <source>
        <dbReference type="ARBA" id="ARBA00022692"/>
    </source>
</evidence>
<keyword evidence="4 13" id="KW-0813">Transport</keyword>
<dbReference type="InterPro" id="IPR023214">
    <property type="entry name" value="HAD_sf"/>
</dbReference>
<dbReference type="SMART" id="SM00577">
    <property type="entry name" value="CPDc"/>
    <property type="match status" value="1"/>
</dbReference>
<keyword evidence="5" id="KW-0812">Transmembrane</keyword>
<name>G7E0D0_MIXOS</name>
<evidence type="ECO:0000256" key="4">
    <source>
        <dbReference type="ARBA" id="ARBA00022448"/>
    </source>
</evidence>
<dbReference type="AlphaFoldDB" id="G7E0D0"/>
<evidence type="ECO:0000256" key="14">
    <source>
        <dbReference type="SAM" id="MobiDB-lite"/>
    </source>
</evidence>
<dbReference type="eggNOG" id="KOG2832">
    <property type="taxonomic scope" value="Eukaryota"/>
</dbReference>
<dbReference type="HOGENOM" id="CLU_023309_1_1_1"/>
<keyword evidence="8 13" id="KW-0809">Transit peptide</keyword>
<evidence type="ECO:0000313" key="17">
    <source>
        <dbReference type="Proteomes" id="UP000009131"/>
    </source>
</evidence>
<dbReference type="OrthoDB" id="287041at2759"/>
<dbReference type="InterPro" id="IPR036412">
    <property type="entry name" value="HAD-like_sf"/>
</dbReference>
<comment type="subunit">
    <text evidence="13">Component of the TIM23 complex.</text>
</comment>
<dbReference type="InterPro" id="IPR004274">
    <property type="entry name" value="FCP1_dom"/>
</dbReference>
<dbReference type="InterPro" id="IPR050365">
    <property type="entry name" value="TIM50"/>
</dbReference>
<proteinExistence type="inferred from homology"/>
<reference evidence="16 17" key="1">
    <citation type="journal article" date="2011" name="J. Gen. Appl. Microbiol.">
        <title>Draft genome sequencing of the enigmatic basidiomycete Mixia osmundae.</title>
        <authorList>
            <person name="Nishida H."/>
            <person name="Nagatsuka Y."/>
            <person name="Sugiyama J."/>
        </authorList>
    </citation>
    <scope>NUCLEOTIDE SEQUENCE [LARGE SCALE GENOMIC DNA]</scope>
    <source>
        <strain evidence="17">CBS 9802 / IAM 14324 / JCM 22182 / KY 12970</strain>
    </source>
</reference>
<comment type="subcellular location">
    <subcellularLocation>
        <location evidence="1 13">Mitochondrion inner membrane</location>
        <topology evidence="1 13">Single-pass membrane protein</topology>
    </subcellularLocation>
</comment>
<comment type="similarity">
    <text evidence="2 13">Belongs to the TIM50 family.</text>
</comment>
<evidence type="ECO:0000256" key="8">
    <source>
        <dbReference type="ARBA" id="ARBA00022946"/>
    </source>
</evidence>
<keyword evidence="12" id="KW-0472">Membrane</keyword>
<feature type="domain" description="FCP1 homology" evidence="15">
    <location>
        <begin position="264"/>
        <end position="408"/>
    </location>
</feature>
<organism evidence="16 17">
    <name type="scientific">Mixia osmundae (strain CBS 9802 / IAM 14324 / JCM 22182 / KY 12970)</name>
    <dbReference type="NCBI Taxonomy" id="764103"/>
    <lineage>
        <taxon>Eukaryota</taxon>
        <taxon>Fungi</taxon>
        <taxon>Dikarya</taxon>
        <taxon>Basidiomycota</taxon>
        <taxon>Pucciniomycotina</taxon>
        <taxon>Mixiomycetes</taxon>
        <taxon>Mixiales</taxon>
        <taxon>Mixiaceae</taxon>
        <taxon>Mixia</taxon>
    </lineage>
</organism>
<dbReference type="GO" id="GO:0005744">
    <property type="term" value="C:TIM23 mitochondrial import inner membrane translocase complex"/>
    <property type="evidence" value="ECO:0007669"/>
    <property type="project" value="UniProtKB-UniRule"/>
</dbReference>
<dbReference type="PANTHER" id="PTHR12210">
    <property type="entry name" value="DULLARD PROTEIN PHOSPHATASE"/>
    <property type="match status" value="1"/>
</dbReference>
<keyword evidence="11 13" id="KW-0496">Mitochondrion</keyword>
<dbReference type="InParanoid" id="G7E0D0"/>
<evidence type="ECO:0000256" key="11">
    <source>
        <dbReference type="ARBA" id="ARBA00023128"/>
    </source>
</evidence>
<feature type="region of interest" description="Disordered" evidence="14">
    <location>
        <begin position="102"/>
        <end position="183"/>
    </location>
</feature>
<protein>
    <recommendedName>
        <fullName evidence="3 13">Mitochondrial import inner membrane translocase subunit TIM50</fullName>
    </recommendedName>
</protein>
<comment type="function">
    <text evidence="13">Essential component of the TIM23 complex, a complex that mediates the translocation of transit peptide-containing proteins across the mitochondrial inner membrane.</text>
</comment>
<keyword evidence="6" id="KW-0999">Mitochondrion inner membrane</keyword>
<evidence type="ECO:0000256" key="2">
    <source>
        <dbReference type="ARBA" id="ARBA00006344"/>
    </source>
</evidence>
<evidence type="ECO:0000256" key="13">
    <source>
        <dbReference type="RuleBase" id="RU365079"/>
    </source>
</evidence>
<dbReference type="RefSeq" id="XP_014570906.1">
    <property type="nucleotide sequence ID" value="XM_014715420.1"/>
</dbReference>
<dbReference type="PROSITE" id="PS50969">
    <property type="entry name" value="FCP1"/>
    <property type="match status" value="1"/>
</dbReference>
<keyword evidence="7 13" id="KW-0653">Protein transport</keyword>
<evidence type="ECO:0000256" key="9">
    <source>
        <dbReference type="ARBA" id="ARBA00022989"/>
    </source>
</evidence>
<dbReference type="STRING" id="764103.G7E0D0"/>
<evidence type="ECO:0000256" key="10">
    <source>
        <dbReference type="ARBA" id="ARBA00023010"/>
    </source>
</evidence>
<dbReference type="OMA" id="NLRQPYT"/>
<evidence type="ECO:0000313" key="16">
    <source>
        <dbReference type="EMBL" id="GAA96290.1"/>
    </source>
</evidence>
<feature type="compositionally biased region" description="Polar residues" evidence="14">
    <location>
        <begin position="10"/>
        <end position="19"/>
    </location>
</feature>
<gene>
    <name evidence="16" type="primary">Mo02956</name>
    <name evidence="16" type="ORF">E5Q_02956</name>
</gene>
<evidence type="ECO:0000256" key="1">
    <source>
        <dbReference type="ARBA" id="ARBA00004434"/>
    </source>
</evidence>
<dbReference type="SUPFAM" id="SSF56784">
    <property type="entry name" value="HAD-like"/>
    <property type="match status" value="1"/>
</dbReference>
<sequence length="547" mass="61693">MLSRQLLRAATQSRQTARQTALAPRQSYTTPPKPPRALKYTPYSRSTTRRTDESSAPSASADAVEKEQHYKDAAFPEHVVTEGATSSDPAVLDTRLGQQTQNPLDTQAVPSSAPPDQAESSQAIQESTTAARTPSTAAGQSLTRSNETLASSYLDATEVLGDEPRTGAKSTAKGRRSMSSIEKKRQTLTRSLLGLMTAGAGVLLWHMGRDWDDDAERLILGSEVPTDGALPIRYYRAKARLVDLTDYFNKPAWTPLLPPELPATHQKPYTLILDLDDLLVHSEWSREHGWRTAKRPGVDYFLAYLNQFFEIVVFTNQPAYTALPIIEKLDPLNCNILYKLFRDCTRYKDRQYIKDLNYLGRDLAKVIILDTNKDNFPLHPNNGAALKPWHGERDDKELIAWIPFLEAVGINMPRDVRPIFEAYEGQHIPTLYAQKEAAMKKQVVEQWEKEQEAIKSQHRGWNLASFFGLSSAPRSSAPPRLPIEIDRERAQAIYLDEQKYWKDNEESIKKMMQEDIDKQTREMRSSVLGMLSAFSPPPPQSGEPAQR</sequence>
<dbReference type="GO" id="GO:0015031">
    <property type="term" value="P:protein transport"/>
    <property type="evidence" value="ECO:0007669"/>
    <property type="project" value="UniProtKB-KW"/>
</dbReference>
<feature type="region of interest" description="Disordered" evidence="14">
    <location>
        <begin position="1"/>
        <end position="68"/>
    </location>
</feature>
<dbReference type="CDD" id="cd07521">
    <property type="entry name" value="HAD_FCP1-like"/>
    <property type="match status" value="1"/>
</dbReference>
<keyword evidence="9" id="KW-1133">Transmembrane helix</keyword>
<dbReference type="Proteomes" id="UP000009131">
    <property type="component" value="Unassembled WGS sequence"/>
</dbReference>
<feature type="compositionally biased region" description="Polar residues" evidence="14">
    <location>
        <begin position="139"/>
        <end position="151"/>
    </location>
</feature>
<evidence type="ECO:0000256" key="7">
    <source>
        <dbReference type="ARBA" id="ARBA00022927"/>
    </source>
</evidence>
<dbReference type="EMBL" id="BABT02000076">
    <property type="protein sequence ID" value="GAA96290.1"/>
    <property type="molecule type" value="Genomic_DNA"/>
</dbReference>
<evidence type="ECO:0000256" key="12">
    <source>
        <dbReference type="ARBA" id="ARBA00023136"/>
    </source>
</evidence>
<evidence type="ECO:0000259" key="15">
    <source>
        <dbReference type="PROSITE" id="PS50969"/>
    </source>
</evidence>
<evidence type="ECO:0000256" key="6">
    <source>
        <dbReference type="ARBA" id="ARBA00022792"/>
    </source>
</evidence>